<sequence>MKTLYRITI</sequence>
<proteinExistence type="predicted"/>
<protein>
    <submittedName>
        <fullName evidence="1">Uncharacterized protein</fullName>
    </submittedName>
</protein>
<reference evidence="1" key="1">
    <citation type="submission" date="2018-02" db="EMBL/GenBank/DDBJ databases">
        <title>Rhizophora mucronata_Transcriptome.</title>
        <authorList>
            <person name="Meera S.P."/>
            <person name="Sreeshan A."/>
            <person name="Augustine A."/>
        </authorList>
    </citation>
    <scope>NUCLEOTIDE SEQUENCE</scope>
    <source>
        <tissue evidence="1">Leaf</tissue>
    </source>
</reference>
<evidence type="ECO:0000313" key="1">
    <source>
        <dbReference type="EMBL" id="MBX59182.1"/>
    </source>
</evidence>
<name>A0A2P2PWQ9_RHIMU</name>
<organism evidence="1">
    <name type="scientific">Rhizophora mucronata</name>
    <name type="common">Asiatic mangrove</name>
    <dbReference type="NCBI Taxonomy" id="61149"/>
    <lineage>
        <taxon>Eukaryota</taxon>
        <taxon>Viridiplantae</taxon>
        <taxon>Streptophyta</taxon>
        <taxon>Embryophyta</taxon>
        <taxon>Tracheophyta</taxon>
        <taxon>Spermatophyta</taxon>
        <taxon>Magnoliopsida</taxon>
        <taxon>eudicotyledons</taxon>
        <taxon>Gunneridae</taxon>
        <taxon>Pentapetalae</taxon>
        <taxon>rosids</taxon>
        <taxon>fabids</taxon>
        <taxon>Malpighiales</taxon>
        <taxon>Rhizophoraceae</taxon>
        <taxon>Rhizophora</taxon>
    </lineage>
</organism>
<accession>A0A2P2PWQ9</accession>
<dbReference type="EMBL" id="GGEC01078698">
    <property type="protein sequence ID" value="MBX59182.1"/>
    <property type="molecule type" value="Transcribed_RNA"/>
</dbReference>